<feature type="region of interest" description="Disordered" evidence="1">
    <location>
        <begin position="100"/>
        <end position="171"/>
    </location>
</feature>
<gene>
    <name evidence="2" type="ORF">UFOPK1493_02908</name>
</gene>
<protein>
    <submittedName>
        <fullName evidence="2">Unannotated protein</fullName>
    </submittedName>
</protein>
<proteinExistence type="predicted"/>
<feature type="compositionally biased region" description="Basic and acidic residues" evidence="1">
    <location>
        <begin position="194"/>
        <end position="205"/>
    </location>
</feature>
<dbReference type="EMBL" id="CAEZSR010000138">
    <property type="protein sequence ID" value="CAB4578836.1"/>
    <property type="molecule type" value="Genomic_DNA"/>
</dbReference>
<feature type="compositionally biased region" description="Basic and acidic residues" evidence="1">
    <location>
        <begin position="105"/>
        <end position="119"/>
    </location>
</feature>
<feature type="region of interest" description="Disordered" evidence="1">
    <location>
        <begin position="183"/>
        <end position="279"/>
    </location>
</feature>
<sequence length="279" mass="29974">MLRVLADQHEVRIGSGPAQLGEHPHRRGLVLHRVEAADLHDPPGHRVLVTAAVEVDDRVNGVGPAGDPVDPDVRGEHAAVGAEGDHLVDAHPSCRCMVHHPARRRRDDGGTAGGDRGDRPAATASGAAVPDRRHVGQLATGERDHGRPPVPSGRDDRRQPGGAGPPAVHDVRPPALAAEADHVAHRPRHVRPGVHPDRHVDDVGTEKPPPTRQRVVPHGDDEHLVPCGDRQVLDESVQEREHPLGAVRSRADRVDTARHDEHDPHVRSLPAPSGTVRHP</sequence>
<reference evidence="2" key="1">
    <citation type="submission" date="2020-05" db="EMBL/GenBank/DDBJ databases">
        <authorList>
            <person name="Chiriac C."/>
            <person name="Salcher M."/>
            <person name="Ghai R."/>
            <person name="Kavagutti S V."/>
        </authorList>
    </citation>
    <scope>NUCLEOTIDE SEQUENCE</scope>
</reference>
<name>A0A6J6ERV5_9ZZZZ</name>
<feature type="compositionally biased region" description="Basic and acidic residues" evidence="1">
    <location>
        <begin position="141"/>
        <end position="159"/>
    </location>
</feature>
<evidence type="ECO:0000256" key="1">
    <source>
        <dbReference type="SAM" id="MobiDB-lite"/>
    </source>
</evidence>
<organism evidence="2">
    <name type="scientific">freshwater metagenome</name>
    <dbReference type="NCBI Taxonomy" id="449393"/>
    <lineage>
        <taxon>unclassified sequences</taxon>
        <taxon>metagenomes</taxon>
        <taxon>ecological metagenomes</taxon>
    </lineage>
</organism>
<accession>A0A6J6ERV5</accession>
<feature type="compositionally biased region" description="Basic and acidic residues" evidence="1">
    <location>
        <begin position="231"/>
        <end position="266"/>
    </location>
</feature>
<evidence type="ECO:0000313" key="2">
    <source>
        <dbReference type="EMBL" id="CAB4578836.1"/>
    </source>
</evidence>
<dbReference type="AlphaFoldDB" id="A0A6J6ERV5"/>